<dbReference type="PROSITE" id="PS00039">
    <property type="entry name" value="DEAD_ATP_HELICASE"/>
    <property type="match status" value="1"/>
</dbReference>
<dbReference type="Gene3D" id="3.40.50.300">
    <property type="entry name" value="P-loop containing nucleotide triphosphate hydrolases"/>
    <property type="match status" value="2"/>
</dbReference>
<dbReference type="SMART" id="SM00487">
    <property type="entry name" value="DEXDc"/>
    <property type="match status" value="1"/>
</dbReference>
<keyword evidence="2 6" id="KW-0378">Hydrolase</keyword>
<dbReference type="Proteomes" id="UP000245768">
    <property type="component" value="Unassembled WGS sequence"/>
</dbReference>
<dbReference type="InParanoid" id="A0A316YPN6"/>
<dbReference type="CDD" id="cd18787">
    <property type="entry name" value="SF2_C_DEAD"/>
    <property type="match status" value="1"/>
</dbReference>
<dbReference type="PANTHER" id="PTHR24031">
    <property type="entry name" value="RNA HELICASE"/>
    <property type="match status" value="1"/>
</dbReference>
<dbReference type="RefSeq" id="XP_025377816.1">
    <property type="nucleotide sequence ID" value="XM_025518834.1"/>
</dbReference>
<reference evidence="11 12" key="1">
    <citation type="journal article" date="2018" name="Mol. Biol. Evol.">
        <title>Broad Genomic Sampling Reveals a Smut Pathogenic Ancestry of the Fungal Clade Ustilaginomycotina.</title>
        <authorList>
            <person name="Kijpornyongpan T."/>
            <person name="Mondo S.J."/>
            <person name="Barry K."/>
            <person name="Sandor L."/>
            <person name="Lee J."/>
            <person name="Lipzen A."/>
            <person name="Pangilinan J."/>
            <person name="LaButti K."/>
            <person name="Hainaut M."/>
            <person name="Henrissat B."/>
            <person name="Grigoriev I.V."/>
            <person name="Spatafora J.W."/>
            <person name="Aime M.C."/>
        </authorList>
    </citation>
    <scope>NUCLEOTIDE SEQUENCE [LARGE SCALE GENOMIC DNA]</scope>
    <source>
        <strain evidence="11 12">MCA 4198</strain>
    </source>
</reference>
<dbReference type="Pfam" id="PF00270">
    <property type="entry name" value="DEAD"/>
    <property type="match status" value="1"/>
</dbReference>
<comment type="similarity">
    <text evidence="6">Belongs to the DEAD box helicase family.</text>
</comment>
<organism evidence="11 12">
    <name type="scientific">Acaromyces ingoldii</name>
    <dbReference type="NCBI Taxonomy" id="215250"/>
    <lineage>
        <taxon>Eukaryota</taxon>
        <taxon>Fungi</taxon>
        <taxon>Dikarya</taxon>
        <taxon>Basidiomycota</taxon>
        <taxon>Ustilaginomycotina</taxon>
        <taxon>Exobasidiomycetes</taxon>
        <taxon>Exobasidiales</taxon>
        <taxon>Cryptobasidiaceae</taxon>
        <taxon>Acaromyces</taxon>
    </lineage>
</organism>
<evidence type="ECO:0000313" key="11">
    <source>
        <dbReference type="EMBL" id="PWN90618.1"/>
    </source>
</evidence>
<sequence>MEGDDRREKGHLSDRRFDSLGSVLDPRLLSSIPFEFMSVVQAATLEHSLSGVDVLAQAKTGTGKTLAFLLPCVQRISTMLPLVSRSPSDISVLILSPTRELALQIEKEAVVLLRGFQGAIGVQHCVGGTNMETEKRALRSSRADILVATPGRLIDHLQNSGLAPQLRNVRALVLDEADRMLDMGFRRELQTILAALPSRQERPRQSLLFSATIPQGIRDVADLDENHVFVNTLRPEEQNTHQHVPQDFIIVPHTQTFAATLCILLESLSQDPKTTKPILFFSTARSTAIFFVLLETLQKQLSGVHSANLQRLSPAWQALQTVPVFELHSRKSQSQRVRATQAFTKSQTAILCSSDVTARGVDFPGVTSVIQVGLPSSGEQYIHRLGRTARAGAAGSGVLILTPYERFFLRKKEVAGLPLRERKLVFTEDDLLPEADSAIRKALMTVSDKEKSQAYQAALGYYKSSLKDLGWSPAQLVDEMNDWARQALLFQEGASGPAPPLLAKTVGKMGLKGTPGLNVVKQLPSWADDGAGDSPNDRGDVYQHLSTVRQRGSPYGRGAKVVANGRGGGAGRGARDSVVRATQSSS</sequence>
<proteinExistence type="inferred from homology"/>
<accession>A0A316YPN6</accession>
<gene>
    <name evidence="11" type="ORF">FA10DRAFT_230767</name>
</gene>
<evidence type="ECO:0000256" key="6">
    <source>
        <dbReference type="RuleBase" id="RU000492"/>
    </source>
</evidence>
<dbReference type="InterPro" id="IPR027417">
    <property type="entry name" value="P-loop_NTPase"/>
</dbReference>
<feature type="domain" description="Helicase ATP-binding" evidence="9">
    <location>
        <begin position="45"/>
        <end position="231"/>
    </location>
</feature>
<dbReference type="Pfam" id="PF00271">
    <property type="entry name" value="Helicase_C"/>
    <property type="match status" value="1"/>
</dbReference>
<dbReference type="FunCoup" id="A0A316YPN6">
    <property type="interactions" value="177"/>
</dbReference>
<evidence type="ECO:0000256" key="8">
    <source>
        <dbReference type="SAM" id="MobiDB-lite"/>
    </source>
</evidence>
<comment type="domain">
    <text evidence="7">The Q motif is unique to and characteristic of the DEAD box family of RNA helicases and controls ATP binding and hydrolysis.</text>
</comment>
<dbReference type="STRING" id="215250.A0A316YPN6"/>
<dbReference type="GO" id="GO:0005524">
    <property type="term" value="F:ATP binding"/>
    <property type="evidence" value="ECO:0007669"/>
    <property type="project" value="UniProtKB-UniRule"/>
</dbReference>
<dbReference type="SUPFAM" id="SSF52540">
    <property type="entry name" value="P-loop containing nucleoside triphosphate hydrolases"/>
    <property type="match status" value="2"/>
</dbReference>
<feature type="region of interest" description="Disordered" evidence="8">
    <location>
        <begin position="550"/>
        <end position="586"/>
    </location>
</feature>
<dbReference type="InterPro" id="IPR014001">
    <property type="entry name" value="Helicase_ATP-bd"/>
</dbReference>
<dbReference type="GO" id="GO:0003723">
    <property type="term" value="F:RNA binding"/>
    <property type="evidence" value="ECO:0007669"/>
    <property type="project" value="UniProtKB-UniRule"/>
</dbReference>
<feature type="domain" description="Helicase C-terminal" evidence="10">
    <location>
        <begin position="260"/>
        <end position="432"/>
    </location>
</feature>
<dbReference type="EC" id="3.6.4.13" evidence="7"/>
<dbReference type="InterPro" id="IPR000629">
    <property type="entry name" value="RNA-helicase_DEAD-box_CS"/>
</dbReference>
<keyword evidence="1 6" id="KW-0547">Nucleotide-binding</keyword>
<comment type="catalytic activity">
    <reaction evidence="7">
        <text>ATP + H2O = ADP + phosphate + H(+)</text>
        <dbReference type="Rhea" id="RHEA:13065"/>
        <dbReference type="ChEBI" id="CHEBI:15377"/>
        <dbReference type="ChEBI" id="CHEBI:15378"/>
        <dbReference type="ChEBI" id="CHEBI:30616"/>
        <dbReference type="ChEBI" id="CHEBI:43474"/>
        <dbReference type="ChEBI" id="CHEBI:456216"/>
        <dbReference type="EC" id="3.6.4.13"/>
    </reaction>
</comment>
<protein>
    <recommendedName>
        <fullName evidence="7">ATP-dependent RNA helicase</fullName>
        <ecNumber evidence="7">3.6.4.13</ecNumber>
    </recommendedName>
</protein>
<dbReference type="SMART" id="SM00490">
    <property type="entry name" value="HELICc"/>
    <property type="match status" value="1"/>
</dbReference>
<dbReference type="AlphaFoldDB" id="A0A316YPN6"/>
<evidence type="ECO:0000256" key="5">
    <source>
        <dbReference type="ARBA" id="ARBA00022884"/>
    </source>
</evidence>
<dbReference type="PROSITE" id="PS51192">
    <property type="entry name" value="HELICASE_ATP_BIND_1"/>
    <property type="match status" value="1"/>
</dbReference>
<name>A0A316YPN6_9BASI</name>
<comment type="function">
    <text evidence="7">RNA helicase.</text>
</comment>
<evidence type="ECO:0000259" key="9">
    <source>
        <dbReference type="PROSITE" id="PS51192"/>
    </source>
</evidence>
<keyword evidence="12" id="KW-1185">Reference proteome</keyword>
<dbReference type="GeneID" id="37040750"/>
<evidence type="ECO:0000256" key="3">
    <source>
        <dbReference type="ARBA" id="ARBA00022806"/>
    </source>
</evidence>
<dbReference type="GO" id="GO:0016787">
    <property type="term" value="F:hydrolase activity"/>
    <property type="evidence" value="ECO:0007669"/>
    <property type="project" value="UniProtKB-KW"/>
</dbReference>
<dbReference type="EMBL" id="KZ819636">
    <property type="protein sequence ID" value="PWN90618.1"/>
    <property type="molecule type" value="Genomic_DNA"/>
</dbReference>
<dbReference type="PROSITE" id="PS51194">
    <property type="entry name" value="HELICASE_CTER"/>
    <property type="match status" value="1"/>
</dbReference>
<evidence type="ECO:0000256" key="2">
    <source>
        <dbReference type="ARBA" id="ARBA00022801"/>
    </source>
</evidence>
<keyword evidence="5 7" id="KW-0694">RNA-binding</keyword>
<evidence type="ECO:0000256" key="7">
    <source>
        <dbReference type="RuleBase" id="RU365068"/>
    </source>
</evidence>
<dbReference type="InterPro" id="IPR011545">
    <property type="entry name" value="DEAD/DEAH_box_helicase_dom"/>
</dbReference>
<dbReference type="OrthoDB" id="193716at2759"/>
<evidence type="ECO:0000256" key="4">
    <source>
        <dbReference type="ARBA" id="ARBA00022840"/>
    </source>
</evidence>
<dbReference type="GO" id="GO:0003724">
    <property type="term" value="F:RNA helicase activity"/>
    <property type="evidence" value="ECO:0007669"/>
    <property type="project" value="UniProtKB-EC"/>
</dbReference>
<evidence type="ECO:0000256" key="1">
    <source>
        <dbReference type="ARBA" id="ARBA00022741"/>
    </source>
</evidence>
<dbReference type="InterPro" id="IPR001650">
    <property type="entry name" value="Helicase_C-like"/>
</dbReference>
<evidence type="ECO:0000313" key="12">
    <source>
        <dbReference type="Proteomes" id="UP000245768"/>
    </source>
</evidence>
<evidence type="ECO:0000259" key="10">
    <source>
        <dbReference type="PROSITE" id="PS51194"/>
    </source>
</evidence>
<keyword evidence="3 6" id="KW-0347">Helicase</keyword>
<keyword evidence="4 6" id="KW-0067">ATP-binding</keyword>